<dbReference type="EMBL" id="CP025197">
    <property type="protein sequence ID" value="AUG59014.1"/>
    <property type="molecule type" value="Genomic_DNA"/>
</dbReference>
<dbReference type="AlphaFoldDB" id="A0A2K9EFU1"/>
<dbReference type="Proteomes" id="UP000233534">
    <property type="component" value="Chromosome"/>
</dbReference>
<name>A0A2K9EFU1_9FIRM</name>
<dbReference type="SUPFAM" id="SSF54913">
    <property type="entry name" value="GlnB-like"/>
    <property type="match status" value="1"/>
</dbReference>
<evidence type="ECO:0008006" key="3">
    <source>
        <dbReference type="Google" id="ProtNLM"/>
    </source>
</evidence>
<evidence type="ECO:0000313" key="2">
    <source>
        <dbReference type="Proteomes" id="UP000233534"/>
    </source>
</evidence>
<evidence type="ECO:0000313" key="1">
    <source>
        <dbReference type="EMBL" id="AUG59014.1"/>
    </source>
</evidence>
<dbReference type="RefSeq" id="WP_235827399.1">
    <property type="nucleotide sequence ID" value="NZ_DAONOL010000081.1"/>
</dbReference>
<sequence length="119" mass="13240">MSIIHVLFIVLNELDYLDDILAGFVDIGLSGATVLDSQGMANIIVKSSKEHSFLYGHLKKFMQDSRPYNKTIFTVIEKEELLDEAVSVVQNIIGHAPRPGVGFMFSIPIAKIYPMGIEE</sequence>
<gene>
    <name evidence="1" type="ORF">HVS_15870</name>
</gene>
<dbReference type="InterPro" id="IPR011322">
    <property type="entry name" value="N-reg_PII-like_a/b"/>
</dbReference>
<dbReference type="KEGG" id="hsc:HVS_15870"/>
<keyword evidence="2" id="KW-1185">Reference proteome</keyword>
<reference evidence="1 2" key="1">
    <citation type="submission" date="2017-12" db="EMBL/GenBank/DDBJ databases">
        <title>Complete genome sequence of Herbivorax saccincola GGR1, a novel Cellulosome-producing hydrolytic bacterium in a thermophilic biogas plant, established by Illumina and Nanopore MinION sequencing.</title>
        <authorList>
            <person name="Pechtl A."/>
            <person name="Ruckert C."/>
            <person name="Koeck D.E."/>
            <person name="Maus I."/>
            <person name="Winkler A."/>
            <person name="Kalinowski J."/>
            <person name="Puhler A."/>
            <person name="Schwarz W.W."/>
            <person name="Zverlov V.V."/>
            <person name="Schluter A."/>
            <person name="Liebl W."/>
        </authorList>
    </citation>
    <scope>NUCLEOTIDE SEQUENCE [LARGE SCALE GENOMIC DNA]</scope>
    <source>
        <strain evidence="2">SR1</strain>
    </source>
</reference>
<proteinExistence type="predicted"/>
<organism evidence="1 2">
    <name type="scientific">Acetivibrio saccincola</name>
    <dbReference type="NCBI Taxonomy" id="1677857"/>
    <lineage>
        <taxon>Bacteria</taxon>
        <taxon>Bacillati</taxon>
        <taxon>Bacillota</taxon>
        <taxon>Clostridia</taxon>
        <taxon>Eubacteriales</taxon>
        <taxon>Oscillospiraceae</taxon>
        <taxon>Acetivibrio</taxon>
    </lineage>
</organism>
<accession>A0A2K9EFU1</accession>
<protein>
    <recommendedName>
        <fullName evidence="3">Nitrogen regulatory protein P-II</fullName>
    </recommendedName>
</protein>